<keyword evidence="1" id="KW-0479">Metal-binding</keyword>
<dbReference type="CDD" id="cd00202">
    <property type="entry name" value="ZnF_GATA"/>
    <property type="match status" value="1"/>
</dbReference>
<dbReference type="Gene3D" id="3.30.50.10">
    <property type="entry name" value="Erythroid Transcription Factor GATA-1, subunit A"/>
    <property type="match status" value="1"/>
</dbReference>
<feature type="domain" description="GATA-type" evidence="3">
    <location>
        <begin position="404"/>
        <end position="436"/>
    </location>
</feature>
<gene>
    <name evidence="4" type="ORF">MVEN_00622900</name>
</gene>
<dbReference type="PROSITE" id="PS00344">
    <property type="entry name" value="GATA_ZN_FINGER_1"/>
    <property type="match status" value="1"/>
</dbReference>
<evidence type="ECO:0000313" key="4">
    <source>
        <dbReference type="EMBL" id="KAF7362736.1"/>
    </source>
</evidence>
<feature type="region of interest" description="Disordered" evidence="2">
    <location>
        <begin position="1"/>
        <end position="72"/>
    </location>
</feature>
<feature type="region of interest" description="Disordered" evidence="2">
    <location>
        <begin position="343"/>
        <end position="384"/>
    </location>
</feature>
<evidence type="ECO:0000259" key="3">
    <source>
        <dbReference type="PROSITE" id="PS50114"/>
    </source>
</evidence>
<dbReference type="GO" id="GO:0008270">
    <property type="term" value="F:zinc ion binding"/>
    <property type="evidence" value="ECO:0007669"/>
    <property type="project" value="UniProtKB-KW"/>
</dbReference>
<evidence type="ECO:0000313" key="5">
    <source>
        <dbReference type="Proteomes" id="UP000620124"/>
    </source>
</evidence>
<organism evidence="4 5">
    <name type="scientific">Mycena venus</name>
    <dbReference type="NCBI Taxonomy" id="2733690"/>
    <lineage>
        <taxon>Eukaryota</taxon>
        <taxon>Fungi</taxon>
        <taxon>Dikarya</taxon>
        <taxon>Basidiomycota</taxon>
        <taxon>Agaricomycotina</taxon>
        <taxon>Agaricomycetes</taxon>
        <taxon>Agaricomycetidae</taxon>
        <taxon>Agaricales</taxon>
        <taxon>Marasmiineae</taxon>
        <taxon>Mycenaceae</taxon>
        <taxon>Mycena</taxon>
    </lineage>
</organism>
<accession>A0A8H6YQY9</accession>
<keyword evidence="5" id="KW-1185">Reference proteome</keyword>
<feature type="region of interest" description="Disordered" evidence="2">
    <location>
        <begin position="419"/>
        <end position="462"/>
    </location>
</feature>
<dbReference type="Pfam" id="PF00320">
    <property type="entry name" value="GATA"/>
    <property type="match status" value="1"/>
</dbReference>
<dbReference type="PROSITE" id="PS50114">
    <property type="entry name" value="GATA_ZN_FINGER_2"/>
    <property type="match status" value="1"/>
</dbReference>
<feature type="region of interest" description="Disordered" evidence="2">
    <location>
        <begin position="243"/>
        <end position="275"/>
    </location>
</feature>
<sequence>MAKPNFPPADFSIPSSKETQDSEIDGTRNAAPNSMHRSHLIMDADSEWASNAEDFGGSPSDSGTRKRSARCWGGGGGTIAPLQLPDPTHPLLTGNYDSGLRDNLHGGTDLRSPHPLWPPMQRNTPTALPFPLTNSSYGLSLPETLLIVPPPSSTNYHPENYSYDNFSYPIHPRLAPNERIDDLDNGTGVPPLQAAMHVGERFLDALPWLTTGTERNGVALINGIAHQLGLHIHIVPALPPVTSAPPQPFPNSPTTHPAPTLPESGEAGTGPGAEIPMSHAVQITNPYPAHIAAEQPQRFPSLSIAPGATPLFHGGTSHLSRMLVEPTPPSKISSTLPAISQCGPGHELQSFQREHDTNPSSSIQGGAPVGPYHPAGYGQYPAIPTDAANTVPMASKRRRASSGVREPELCSECEVANTPQWRRHPDNNSRLCNSCGQKAHSKKRNKSKNGKHTPSRKLQQRR</sequence>
<dbReference type="SMART" id="SM00401">
    <property type="entry name" value="ZnF_GATA"/>
    <property type="match status" value="1"/>
</dbReference>
<keyword evidence="1" id="KW-0863">Zinc-finger</keyword>
<dbReference type="InterPro" id="IPR013088">
    <property type="entry name" value="Znf_NHR/GATA"/>
</dbReference>
<feature type="region of interest" description="Disordered" evidence="2">
    <location>
        <begin position="99"/>
        <end position="123"/>
    </location>
</feature>
<evidence type="ECO:0000256" key="1">
    <source>
        <dbReference type="PROSITE-ProRule" id="PRU00094"/>
    </source>
</evidence>
<dbReference type="Proteomes" id="UP000620124">
    <property type="component" value="Unassembled WGS sequence"/>
</dbReference>
<dbReference type="AlphaFoldDB" id="A0A8H6YQY9"/>
<dbReference type="OrthoDB" id="3047446at2759"/>
<comment type="caution">
    <text evidence="4">The sequence shown here is derived from an EMBL/GenBank/DDBJ whole genome shotgun (WGS) entry which is preliminary data.</text>
</comment>
<keyword evidence="1" id="KW-0862">Zinc</keyword>
<dbReference type="GO" id="GO:0043565">
    <property type="term" value="F:sequence-specific DNA binding"/>
    <property type="evidence" value="ECO:0007669"/>
    <property type="project" value="InterPro"/>
</dbReference>
<dbReference type="InterPro" id="IPR000679">
    <property type="entry name" value="Znf_GATA"/>
</dbReference>
<dbReference type="EMBL" id="JACAZI010000004">
    <property type="protein sequence ID" value="KAF7362736.1"/>
    <property type="molecule type" value="Genomic_DNA"/>
</dbReference>
<dbReference type="SUPFAM" id="SSF57716">
    <property type="entry name" value="Glucocorticoid receptor-like (DNA-binding domain)"/>
    <property type="match status" value="1"/>
</dbReference>
<evidence type="ECO:0000256" key="2">
    <source>
        <dbReference type="SAM" id="MobiDB-lite"/>
    </source>
</evidence>
<proteinExistence type="predicted"/>
<feature type="compositionally biased region" description="Basic residues" evidence="2">
    <location>
        <begin position="439"/>
        <end position="462"/>
    </location>
</feature>
<dbReference type="GO" id="GO:0006355">
    <property type="term" value="P:regulation of DNA-templated transcription"/>
    <property type="evidence" value="ECO:0007669"/>
    <property type="project" value="InterPro"/>
</dbReference>
<name>A0A8H6YQY9_9AGAR</name>
<reference evidence="4" key="1">
    <citation type="submission" date="2020-05" db="EMBL/GenBank/DDBJ databases">
        <title>Mycena genomes resolve the evolution of fungal bioluminescence.</title>
        <authorList>
            <person name="Tsai I.J."/>
        </authorList>
    </citation>
    <scope>NUCLEOTIDE SEQUENCE</scope>
    <source>
        <strain evidence="4">CCC161011</strain>
    </source>
</reference>
<protein>
    <recommendedName>
        <fullName evidence="3">GATA-type domain-containing protein</fullName>
    </recommendedName>
</protein>